<dbReference type="InterPro" id="IPR016181">
    <property type="entry name" value="Acyl_CoA_acyltransferase"/>
</dbReference>
<gene>
    <name evidence="15" type="ORF">OSTQU699_LOCUS1221</name>
</gene>
<dbReference type="Gene3D" id="2.30.30.140">
    <property type="match status" value="1"/>
</dbReference>
<evidence type="ECO:0000256" key="12">
    <source>
        <dbReference type="RuleBase" id="RU361211"/>
    </source>
</evidence>
<dbReference type="GO" id="GO:0004402">
    <property type="term" value="F:histone acetyltransferase activity"/>
    <property type="evidence" value="ECO:0007669"/>
    <property type="project" value="InterPro"/>
</dbReference>
<evidence type="ECO:0000256" key="2">
    <source>
        <dbReference type="ARBA" id="ARBA00010107"/>
    </source>
</evidence>
<evidence type="ECO:0000256" key="13">
    <source>
        <dbReference type="SAM" id="MobiDB-lite"/>
    </source>
</evidence>
<evidence type="ECO:0000313" key="16">
    <source>
        <dbReference type="Proteomes" id="UP000708148"/>
    </source>
</evidence>
<sequence>MAAETDPARDSVLDDSGAGEPPSPDANGAATSSPCSFPANGVGDGSVGRTFMYMYNKAGEDGDATTSREGPHCIDVSSYVTCKWRDGLTRRARVIERRRVSWGSSGPEAYEYYVHYLDFNRRMDEWISFDQMDLTSGEADSGGGDSEGGRTRGQKRKFEEPEPGTEADDHGSFDPTALKEHEEFTKVKNVERIELGEFEMDTWYFSPLPEEYRECQVLFYCEFSLNFFKRRNSMLRHLRKVKTRHPPGDEIYRKGNISVFEIDGRKEQMYCQNLCYLSKMFLDHKTLYYDVDLFLFYVMCEVDERGAHIVGYFSKEKHSEEGYNLACILVLPPYQRKGYGKFLISMSYELSKIEGKVGTPERPLSDLGLVAYRTYWTRVLLNVIRELDSSISIKELSDITAIKTDDIISTLQWLNMIQYKKGQHVICAAPDLVARHLAEAGSAGLEVSPSLIVWTPYMAHNDLMNYRL</sequence>
<dbReference type="PANTHER" id="PTHR10615">
    <property type="entry name" value="HISTONE ACETYLTRANSFERASE"/>
    <property type="match status" value="1"/>
</dbReference>
<dbReference type="AlphaFoldDB" id="A0A8S1IMH0"/>
<comment type="catalytic activity">
    <reaction evidence="12">
        <text>L-lysyl-[protein] + acetyl-CoA = N(6)-acetyl-L-lysyl-[protein] + CoA + H(+)</text>
        <dbReference type="Rhea" id="RHEA:45948"/>
        <dbReference type="Rhea" id="RHEA-COMP:9752"/>
        <dbReference type="Rhea" id="RHEA-COMP:10731"/>
        <dbReference type="ChEBI" id="CHEBI:15378"/>
        <dbReference type="ChEBI" id="CHEBI:29969"/>
        <dbReference type="ChEBI" id="CHEBI:57287"/>
        <dbReference type="ChEBI" id="CHEBI:57288"/>
        <dbReference type="ChEBI" id="CHEBI:61930"/>
        <dbReference type="EC" id="2.3.1.48"/>
    </reaction>
</comment>
<comment type="similarity">
    <text evidence="2 12">Belongs to the MYST (SAS/MOZ) family.</text>
</comment>
<keyword evidence="7" id="KW-0862">Zinc</keyword>
<dbReference type="GO" id="GO:0006357">
    <property type="term" value="P:regulation of transcription by RNA polymerase II"/>
    <property type="evidence" value="ECO:0007669"/>
    <property type="project" value="TreeGrafter"/>
</dbReference>
<feature type="region of interest" description="Disordered" evidence="13">
    <location>
        <begin position="137"/>
        <end position="175"/>
    </location>
</feature>
<feature type="compositionally biased region" description="Basic and acidic residues" evidence="13">
    <location>
        <begin position="1"/>
        <end position="12"/>
    </location>
</feature>
<feature type="region of interest" description="Disordered" evidence="13">
    <location>
        <begin position="1"/>
        <end position="39"/>
    </location>
</feature>
<protein>
    <recommendedName>
        <fullName evidence="3 12">Histone acetyltransferase</fullName>
        <ecNumber evidence="3 12">2.3.1.48</ecNumber>
    </recommendedName>
</protein>
<keyword evidence="5" id="KW-0479">Metal-binding</keyword>
<feature type="domain" description="MYST-type HAT" evidence="14">
    <location>
        <begin position="185"/>
        <end position="456"/>
    </location>
</feature>
<dbReference type="GO" id="GO:0003682">
    <property type="term" value="F:chromatin binding"/>
    <property type="evidence" value="ECO:0007669"/>
    <property type="project" value="TreeGrafter"/>
</dbReference>
<dbReference type="Gene3D" id="3.30.60.60">
    <property type="entry name" value="N-acetyl transferase-like"/>
    <property type="match status" value="1"/>
</dbReference>
<evidence type="ECO:0000256" key="3">
    <source>
        <dbReference type="ARBA" id="ARBA00013184"/>
    </source>
</evidence>
<dbReference type="InterPro" id="IPR025995">
    <property type="entry name" value="Tudor-knot"/>
</dbReference>
<dbReference type="Gene3D" id="1.10.10.10">
    <property type="entry name" value="Winged helix-like DNA-binding domain superfamily/Winged helix DNA-binding domain"/>
    <property type="match status" value="1"/>
</dbReference>
<dbReference type="GO" id="GO:0008270">
    <property type="term" value="F:zinc ion binding"/>
    <property type="evidence" value="ECO:0007669"/>
    <property type="project" value="UniProtKB-KW"/>
</dbReference>
<dbReference type="GO" id="GO:0000785">
    <property type="term" value="C:chromatin"/>
    <property type="evidence" value="ECO:0007669"/>
    <property type="project" value="TreeGrafter"/>
</dbReference>
<evidence type="ECO:0000313" key="15">
    <source>
        <dbReference type="EMBL" id="CAD7695860.1"/>
    </source>
</evidence>
<dbReference type="PROSITE" id="PS51726">
    <property type="entry name" value="MYST_HAT"/>
    <property type="match status" value="1"/>
</dbReference>
<keyword evidence="4" id="KW-0808">Transferase</keyword>
<keyword evidence="6" id="KW-0863">Zinc-finger</keyword>
<evidence type="ECO:0000256" key="8">
    <source>
        <dbReference type="ARBA" id="ARBA00022853"/>
    </source>
</evidence>
<evidence type="ECO:0000256" key="4">
    <source>
        <dbReference type="ARBA" id="ARBA00022679"/>
    </source>
</evidence>
<dbReference type="InterPro" id="IPR002717">
    <property type="entry name" value="HAT_MYST-type"/>
</dbReference>
<dbReference type="CDD" id="cd04301">
    <property type="entry name" value="NAT_SF"/>
    <property type="match status" value="1"/>
</dbReference>
<evidence type="ECO:0000256" key="7">
    <source>
        <dbReference type="ARBA" id="ARBA00022833"/>
    </source>
</evidence>
<reference evidence="15" key="1">
    <citation type="submission" date="2020-12" db="EMBL/GenBank/DDBJ databases">
        <authorList>
            <person name="Iha C."/>
        </authorList>
    </citation>
    <scope>NUCLEOTIDE SEQUENCE</scope>
</reference>
<dbReference type="InterPro" id="IPR036388">
    <property type="entry name" value="WH-like_DNA-bd_sf"/>
</dbReference>
<evidence type="ECO:0000256" key="6">
    <source>
        <dbReference type="ARBA" id="ARBA00022771"/>
    </source>
</evidence>
<dbReference type="FunFam" id="1.10.10.10:FF:000022">
    <property type="entry name" value="Histone acetyltransferase"/>
    <property type="match status" value="1"/>
</dbReference>
<keyword evidence="9" id="KW-0007">Acetylation</keyword>
<dbReference type="SUPFAM" id="SSF54160">
    <property type="entry name" value="Chromo domain-like"/>
    <property type="match status" value="1"/>
</dbReference>
<dbReference type="InterPro" id="IPR040706">
    <property type="entry name" value="Zf-MYST"/>
</dbReference>
<dbReference type="FunFam" id="3.30.60.60:FF:000001">
    <property type="entry name" value="Histone acetyltransferase"/>
    <property type="match status" value="1"/>
</dbReference>
<dbReference type="FunFam" id="3.40.630.30:FF:000002">
    <property type="entry name" value="Histone acetyltransferase"/>
    <property type="match status" value="1"/>
</dbReference>
<dbReference type="Pfam" id="PF17772">
    <property type="entry name" value="zf-MYST"/>
    <property type="match status" value="1"/>
</dbReference>
<comment type="caution">
    <text evidence="15">The sequence shown here is derived from an EMBL/GenBank/DDBJ whole genome shotgun (WGS) entry which is preliminary data.</text>
</comment>
<organism evidence="15 16">
    <name type="scientific">Ostreobium quekettii</name>
    <dbReference type="NCBI Taxonomy" id="121088"/>
    <lineage>
        <taxon>Eukaryota</taxon>
        <taxon>Viridiplantae</taxon>
        <taxon>Chlorophyta</taxon>
        <taxon>core chlorophytes</taxon>
        <taxon>Ulvophyceae</taxon>
        <taxon>TCBD clade</taxon>
        <taxon>Bryopsidales</taxon>
        <taxon>Ostreobineae</taxon>
        <taxon>Ostreobiaceae</taxon>
        <taxon>Ostreobium</taxon>
    </lineage>
</organism>
<dbReference type="InterPro" id="IPR050603">
    <property type="entry name" value="MYST_HAT"/>
</dbReference>
<dbReference type="InterPro" id="IPR016197">
    <property type="entry name" value="Chromo-like_dom_sf"/>
</dbReference>
<dbReference type="Pfam" id="PF01853">
    <property type="entry name" value="MOZ_SAS"/>
    <property type="match status" value="1"/>
</dbReference>
<evidence type="ECO:0000256" key="10">
    <source>
        <dbReference type="ARBA" id="ARBA00023242"/>
    </source>
</evidence>
<dbReference type="OrthoDB" id="787137at2759"/>
<keyword evidence="8" id="KW-0156">Chromatin regulator</keyword>
<dbReference type="GO" id="GO:0005634">
    <property type="term" value="C:nucleus"/>
    <property type="evidence" value="ECO:0007669"/>
    <property type="project" value="UniProtKB-SubCell"/>
</dbReference>
<proteinExistence type="inferred from homology"/>
<evidence type="ECO:0000256" key="1">
    <source>
        <dbReference type="ARBA" id="ARBA00004123"/>
    </source>
</evidence>
<dbReference type="EC" id="2.3.1.48" evidence="3 12"/>
<name>A0A8S1IMH0_9CHLO</name>
<keyword evidence="16" id="KW-1185">Reference proteome</keyword>
<dbReference type="EMBL" id="CAJHUC010000396">
    <property type="protein sequence ID" value="CAD7695860.1"/>
    <property type="molecule type" value="Genomic_DNA"/>
</dbReference>
<accession>A0A8S1IMH0</accession>
<evidence type="ECO:0000256" key="9">
    <source>
        <dbReference type="ARBA" id="ARBA00022990"/>
    </source>
</evidence>
<comment type="subcellular location">
    <subcellularLocation>
        <location evidence="1 12">Nucleus</location>
    </subcellularLocation>
</comment>
<evidence type="ECO:0000256" key="11">
    <source>
        <dbReference type="PIRSR" id="PIRSR602717-51"/>
    </source>
</evidence>
<dbReference type="Gene3D" id="3.40.630.30">
    <property type="match status" value="1"/>
</dbReference>
<dbReference type="GO" id="GO:0003712">
    <property type="term" value="F:transcription coregulator activity"/>
    <property type="evidence" value="ECO:0007669"/>
    <property type="project" value="TreeGrafter"/>
</dbReference>
<evidence type="ECO:0000256" key="5">
    <source>
        <dbReference type="ARBA" id="ARBA00022723"/>
    </source>
</evidence>
<evidence type="ECO:0000259" key="14">
    <source>
        <dbReference type="PROSITE" id="PS51726"/>
    </source>
</evidence>
<dbReference type="Proteomes" id="UP000708148">
    <property type="component" value="Unassembled WGS sequence"/>
</dbReference>
<dbReference type="Pfam" id="PF11717">
    <property type="entry name" value="Tudor-knot"/>
    <property type="match status" value="1"/>
</dbReference>
<keyword evidence="10 12" id="KW-0539">Nucleus</keyword>
<feature type="active site" description="Proton donor/acceptor" evidence="11">
    <location>
        <position position="361"/>
    </location>
</feature>
<dbReference type="PANTHER" id="PTHR10615:SF161">
    <property type="entry name" value="HISTONE ACETYLTRANSFERASE KAT7"/>
    <property type="match status" value="1"/>
</dbReference>
<dbReference type="SUPFAM" id="SSF55729">
    <property type="entry name" value="Acyl-CoA N-acyltransferases (Nat)"/>
    <property type="match status" value="1"/>
</dbReference>